<dbReference type="AlphaFoldDB" id="A0A173SNN7"/>
<gene>
    <name evidence="2" type="ORF">ERS852571_01400</name>
</gene>
<proteinExistence type="predicted"/>
<evidence type="ECO:0000256" key="1">
    <source>
        <dbReference type="SAM" id="SignalP"/>
    </source>
</evidence>
<evidence type="ECO:0000313" key="2">
    <source>
        <dbReference type="EMBL" id="CUM92304.1"/>
    </source>
</evidence>
<feature type="signal peptide" evidence="1">
    <location>
        <begin position="1"/>
        <end position="33"/>
    </location>
</feature>
<organism evidence="2 3">
    <name type="scientific">Anaerostipes hadrus</name>
    <dbReference type="NCBI Taxonomy" id="649756"/>
    <lineage>
        <taxon>Bacteria</taxon>
        <taxon>Bacillati</taxon>
        <taxon>Bacillota</taxon>
        <taxon>Clostridia</taxon>
        <taxon>Lachnospirales</taxon>
        <taxon>Lachnospiraceae</taxon>
        <taxon>Anaerostipes</taxon>
    </lineage>
</organism>
<name>A0A173SNN7_ANAHA</name>
<feature type="chain" id="PRO_5008011686" evidence="1">
    <location>
        <begin position="34"/>
        <end position="191"/>
    </location>
</feature>
<dbReference type="EMBL" id="CYXY01000007">
    <property type="protein sequence ID" value="CUM92304.1"/>
    <property type="molecule type" value="Genomic_DNA"/>
</dbReference>
<keyword evidence="1" id="KW-0732">Signal</keyword>
<dbReference type="InterPro" id="IPR013783">
    <property type="entry name" value="Ig-like_fold"/>
</dbReference>
<dbReference type="RefSeq" id="WP_055072754.1">
    <property type="nucleotide sequence ID" value="NZ_BAABYN010000001.1"/>
</dbReference>
<sequence>MEKKFAKKIATYAMAATMIGGAVIGSGSTGVFAAEKYPSSATAKSAYSKVMSNTGTNYKKSYEDYKKAYEDFMNQYMQAPTVEQAVFDHGYIFTNNLLSISFTEVKYAKSYDVMISKDDNFKVTKTYTTEKPSLGVYTKNDDFLTPTWHGRYVKVRANYGYGIHGKWSEKKMIGCGKLHLHQDFVNGPFDN</sequence>
<evidence type="ECO:0000313" key="3">
    <source>
        <dbReference type="Proteomes" id="UP000095553"/>
    </source>
</evidence>
<protein>
    <submittedName>
        <fullName evidence="2">Uncharacterized protein</fullName>
    </submittedName>
</protein>
<dbReference type="Gene3D" id="2.60.40.10">
    <property type="entry name" value="Immunoglobulins"/>
    <property type="match status" value="1"/>
</dbReference>
<reference evidence="2 3" key="1">
    <citation type="submission" date="2015-09" db="EMBL/GenBank/DDBJ databases">
        <authorList>
            <consortium name="Pathogen Informatics"/>
        </authorList>
    </citation>
    <scope>NUCLEOTIDE SEQUENCE [LARGE SCALE GENOMIC DNA]</scope>
    <source>
        <strain evidence="2 3">2789STDY5834959</strain>
    </source>
</reference>
<accession>A0A173SNN7</accession>
<dbReference type="Proteomes" id="UP000095553">
    <property type="component" value="Unassembled WGS sequence"/>
</dbReference>